<protein>
    <recommendedName>
        <fullName evidence="4 5">Large ribosomal subunit protein bL32</fullName>
    </recommendedName>
</protein>
<accession>A0A3S8RNN9</accession>
<dbReference type="PANTHER" id="PTHR35534">
    <property type="entry name" value="50S RIBOSOMAL PROTEIN L32"/>
    <property type="match status" value="1"/>
</dbReference>
<dbReference type="RefSeq" id="WP_125164706.1">
    <property type="nucleotide sequence ID" value="NZ_CP034234.1"/>
</dbReference>
<comment type="similarity">
    <text evidence="1 5">Belongs to the bacterial ribosomal protein bL32 family.</text>
</comment>
<dbReference type="KEGG" id="eri:EEI45_07190"/>
<keyword evidence="2 5" id="KW-0689">Ribosomal protein</keyword>
<dbReference type="EMBL" id="CP034234">
    <property type="protein sequence ID" value="AZK44541.1"/>
    <property type="molecule type" value="Genomic_DNA"/>
</dbReference>
<name>A0A3S8RNN9_9FIRM</name>
<evidence type="ECO:0000313" key="7">
    <source>
        <dbReference type="EMBL" id="AZK44541.1"/>
    </source>
</evidence>
<evidence type="ECO:0000256" key="4">
    <source>
        <dbReference type="ARBA" id="ARBA00035178"/>
    </source>
</evidence>
<organism evidence="7 8">
    <name type="scientific">Erysipelothrix piscisicarius</name>
    <dbReference type="NCBI Taxonomy" id="2485784"/>
    <lineage>
        <taxon>Bacteria</taxon>
        <taxon>Bacillati</taxon>
        <taxon>Bacillota</taxon>
        <taxon>Erysipelotrichia</taxon>
        <taxon>Erysipelotrichales</taxon>
        <taxon>Erysipelotrichaceae</taxon>
        <taxon>Erysipelothrix</taxon>
    </lineage>
</organism>
<dbReference type="GO" id="GO:0003735">
    <property type="term" value="F:structural constituent of ribosome"/>
    <property type="evidence" value="ECO:0007669"/>
    <property type="project" value="InterPro"/>
</dbReference>
<dbReference type="GO" id="GO:0006412">
    <property type="term" value="P:translation"/>
    <property type="evidence" value="ECO:0007669"/>
    <property type="project" value="UniProtKB-UniRule"/>
</dbReference>
<dbReference type="HAMAP" id="MF_00340">
    <property type="entry name" value="Ribosomal_bL32"/>
    <property type="match status" value="1"/>
</dbReference>
<dbReference type="SUPFAM" id="SSF57829">
    <property type="entry name" value="Zn-binding ribosomal proteins"/>
    <property type="match status" value="1"/>
</dbReference>
<dbReference type="Proteomes" id="UP000278804">
    <property type="component" value="Chromosome"/>
</dbReference>
<feature type="region of interest" description="Disordered" evidence="6">
    <location>
        <begin position="1"/>
        <end position="48"/>
    </location>
</feature>
<evidence type="ECO:0000256" key="2">
    <source>
        <dbReference type="ARBA" id="ARBA00022980"/>
    </source>
</evidence>
<gene>
    <name evidence="5 7" type="primary">rpmF</name>
    <name evidence="7" type="ORF">EEI45_07190</name>
</gene>
<dbReference type="PANTHER" id="PTHR35534:SF1">
    <property type="entry name" value="LARGE RIBOSOMAL SUBUNIT PROTEIN BL32"/>
    <property type="match status" value="1"/>
</dbReference>
<sequence>MAVPKRRTSKARKNKRRTHYKLPNVTLAKDPQTAEWKLPHRANRDEVK</sequence>
<evidence type="ECO:0000256" key="3">
    <source>
        <dbReference type="ARBA" id="ARBA00023274"/>
    </source>
</evidence>
<dbReference type="GO" id="GO:0015934">
    <property type="term" value="C:large ribosomal subunit"/>
    <property type="evidence" value="ECO:0007669"/>
    <property type="project" value="InterPro"/>
</dbReference>
<proteinExistence type="inferred from homology"/>
<reference evidence="7 8" key="1">
    <citation type="journal article" date="2020" name="Int. J. Syst. Evol. Microbiol.">
        <title>Description of Erysipelothrix piscisicarius sp. nov., an emergent fish pathogen, and assessment of virulence using a tiger barb (Puntigrus tetrazona) infection model.</title>
        <authorList>
            <person name="Pomaranski E.K."/>
            <person name="Griffin M.J."/>
            <person name="Camus A.C."/>
            <person name="Armwood A.R."/>
            <person name="Shelley J."/>
            <person name="Waldbieser G.C."/>
            <person name="LaFrentz B.R."/>
            <person name="Garcia J.C."/>
            <person name="Yanong R."/>
            <person name="Soto E."/>
        </authorList>
    </citation>
    <scope>NUCLEOTIDE SEQUENCE [LARGE SCALE GENOMIC DNA]</scope>
    <source>
        <strain evidence="7 8">15TAL0474</strain>
    </source>
</reference>
<dbReference type="InterPro" id="IPR002677">
    <property type="entry name" value="Ribosomal_bL32"/>
</dbReference>
<keyword evidence="3 5" id="KW-0687">Ribonucleoprotein</keyword>
<dbReference type="InterPro" id="IPR011332">
    <property type="entry name" value="Ribosomal_zn-bd"/>
</dbReference>
<keyword evidence="8" id="KW-1185">Reference proteome</keyword>
<evidence type="ECO:0000256" key="1">
    <source>
        <dbReference type="ARBA" id="ARBA00008560"/>
    </source>
</evidence>
<dbReference type="AlphaFoldDB" id="A0A3S8RNN9"/>
<dbReference type="Gene3D" id="1.20.5.640">
    <property type="entry name" value="Single helix bin"/>
    <property type="match status" value="1"/>
</dbReference>
<dbReference type="NCBIfam" id="TIGR01031">
    <property type="entry name" value="rpmF_bact"/>
    <property type="match status" value="1"/>
</dbReference>
<evidence type="ECO:0000313" key="8">
    <source>
        <dbReference type="Proteomes" id="UP000278804"/>
    </source>
</evidence>
<evidence type="ECO:0000256" key="6">
    <source>
        <dbReference type="SAM" id="MobiDB-lite"/>
    </source>
</evidence>
<evidence type="ECO:0000256" key="5">
    <source>
        <dbReference type="HAMAP-Rule" id="MF_00340"/>
    </source>
</evidence>
<dbReference type="Pfam" id="PF01783">
    <property type="entry name" value="Ribosomal_L32p"/>
    <property type="match status" value="1"/>
</dbReference>
<feature type="compositionally biased region" description="Basic residues" evidence="6">
    <location>
        <begin position="1"/>
        <end position="20"/>
    </location>
</feature>
<dbReference type="InterPro" id="IPR044957">
    <property type="entry name" value="Ribosomal_bL32_bact"/>
</dbReference>